<organism evidence="2 3">
    <name type="scientific">Fimbriiglobus ruber</name>
    <dbReference type="NCBI Taxonomy" id="1908690"/>
    <lineage>
        <taxon>Bacteria</taxon>
        <taxon>Pseudomonadati</taxon>
        <taxon>Planctomycetota</taxon>
        <taxon>Planctomycetia</taxon>
        <taxon>Gemmatales</taxon>
        <taxon>Gemmataceae</taxon>
        <taxon>Fimbriiglobus</taxon>
    </lineage>
</organism>
<dbReference type="AlphaFoldDB" id="A0A225E163"/>
<gene>
    <name evidence="2" type="ORF">FRUB_04185</name>
</gene>
<feature type="domain" description="DUF2383" evidence="1">
    <location>
        <begin position="10"/>
        <end position="114"/>
    </location>
</feature>
<dbReference type="InterPro" id="IPR012347">
    <property type="entry name" value="Ferritin-like"/>
</dbReference>
<protein>
    <recommendedName>
        <fullName evidence="1">DUF2383 domain-containing protein</fullName>
    </recommendedName>
</protein>
<dbReference type="EMBL" id="NIDE01000005">
    <property type="protein sequence ID" value="OWK42107.1"/>
    <property type="molecule type" value="Genomic_DNA"/>
</dbReference>
<comment type="caution">
    <text evidence="2">The sequence shown here is derived from an EMBL/GenBank/DDBJ whole genome shotgun (WGS) entry which is preliminary data.</text>
</comment>
<dbReference type="InterPro" id="IPR009078">
    <property type="entry name" value="Ferritin-like_SF"/>
</dbReference>
<name>A0A225E163_9BACT</name>
<dbReference type="Pfam" id="PF09537">
    <property type="entry name" value="DUF2383"/>
    <property type="match status" value="1"/>
</dbReference>
<dbReference type="SUPFAM" id="SSF47240">
    <property type="entry name" value="Ferritin-like"/>
    <property type="match status" value="1"/>
</dbReference>
<evidence type="ECO:0000313" key="3">
    <source>
        <dbReference type="Proteomes" id="UP000214646"/>
    </source>
</evidence>
<dbReference type="Proteomes" id="UP000214646">
    <property type="component" value="Unassembled WGS sequence"/>
</dbReference>
<dbReference type="CDD" id="cd00657">
    <property type="entry name" value="Ferritin_like"/>
    <property type="match status" value="1"/>
</dbReference>
<proteinExistence type="predicted"/>
<dbReference type="RefSeq" id="WP_088255315.1">
    <property type="nucleotide sequence ID" value="NZ_NIDE01000005.1"/>
</dbReference>
<evidence type="ECO:0000259" key="1">
    <source>
        <dbReference type="Pfam" id="PF09537"/>
    </source>
</evidence>
<evidence type="ECO:0000313" key="2">
    <source>
        <dbReference type="EMBL" id="OWK42107.1"/>
    </source>
</evidence>
<accession>A0A225E163</accession>
<dbReference type="InterPro" id="IPR019052">
    <property type="entry name" value="DUF2383"/>
</dbReference>
<keyword evidence="3" id="KW-1185">Reference proteome</keyword>
<reference evidence="3" key="1">
    <citation type="submission" date="2017-06" db="EMBL/GenBank/DDBJ databases">
        <title>Genome analysis of Fimbriiglobus ruber SP5, the first member of the order Planctomycetales with confirmed chitinolytic capability.</title>
        <authorList>
            <person name="Ravin N.V."/>
            <person name="Rakitin A.L."/>
            <person name="Ivanova A.A."/>
            <person name="Beletsky A.V."/>
            <person name="Kulichevskaya I.S."/>
            <person name="Mardanov A.V."/>
            <person name="Dedysh S.N."/>
        </authorList>
    </citation>
    <scope>NUCLEOTIDE SEQUENCE [LARGE SCALE GENOMIC DNA]</scope>
    <source>
        <strain evidence="3">SP5</strain>
    </source>
</reference>
<sequence>MQKTAKNCDVDALNQLLKGEISAVETYEQAIEKFAGKPGASDLRRIRDEHVHAVSTLKHRVTQFGGEPTTSSGTWGTFAGAVTGTAKVIGPDTVISALKKGEEHGISEYEAAIANADVNQECKVMFRSEFLPNCRRHITELEGLAKS</sequence>
<dbReference type="OrthoDB" id="281274at2"/>
<dbReference type="Gene3D" id="1.20.1260.10">
    <property type="match status" value="1"/>
</dbReference>